<dbReference type="GO" id="GO:0006355">
    <property type="term" value="P:regulation of DNA-templated transcription"/>
    <property type="evidence" value="ECO:0007669"/>
    <property type="project" value="InterPro"/>
</dbReference>
<organism evidence="1 2">
    <name type="scientific">Tripterygium wilfordii</name>
    <name type="common">Thunder God vine</name>
    <dbReference type="NCBI Taxonomy" id="458696"/>
    <lineage>
        <taxon>Eukaryota</taxon>
        <taxon>Viridiplantae</taxon>
        <taxon>Streptophyta</taxon>
        <taxon>Embryophyta</taxon>
        <taxon>Tracheophyta</taxon>
        <taxon>Spermatophyta</taxon>
        <taxon>Magnoliopsida</taxon>
        <taxon>eudicotyledons</taxon>
        <taxon>Gunneridae</taxon>
        <taxon>Pentapetalae</taxon>
        <taxon>rosids</taxon>
        <taxon>fabids</taxon>
        <taxon>Celastrales</taxon>
        <taxon>Celastraceae</taxon>
        <taxon>Tripterygium</taxon>
    </lineage>
</organism>
<name>A0A7J7C5W4_TRIWF</name>
<dbReference type="PANTHER" id="PTHR33334:SF10">
    <property type="entry name" value="PROTEIN LNK4"/>
    <property type="match status" value="1"/>
</dbReference>
<dbReference type="InterPro" id="IPR039928">
    <property type="entry name" value="LNK"/>
</dbReference>
<dbReference type="AlphaFoldDB" id="A0A7J7C5W4"/>
<protein>
    <recommendedName>
        <fullName evidence="3">Protein LNK3</fullName>
    </recommendedName>
</protein>
<sequence>MDCYFRSVIDDFVVPKDQGISDRLPSPHCFLNWGIRAPESYGLANKCFLMDASLSQREMNPSGEVLCDEDRMDASIRGNKQSSSLSLCEGSVDDIFHQTTTSRDRPDCQLDDLVEIDTMDDIFLDSFLEDLPRTENPWKSFCLSPESECNSMLVDSLSKDMILDSQSFSSDERSIGSSKYLRTHDFSSAVDWKREANASQFLPCTTIEASQINTSLPSEQNSIDECVDKETSVEESVLQELEMVMTQLTDKTRICFRDAFYRLANNTEKHTVGQKQIEDISLEIPPLMGRTEKERFGRKKATESETNIIDRTIASLLFGNMQMFVEDSPVEKTANAGQEATRVTGTPNHILHQRYPIYTGDAEVPIHGHGHLQAAVDHCRDVSEIPPDNKMDKVYDTGVRIHD</sequence>
<accession>A0A7J7C5W4</accession>
<evidence type="ECO:0008006" key="3">
    <source>
        <dbReference type="Google" id="ProtNLM"/>
    </source>
</evidence>
<keyword evidence="2" id="KW-1185">Reference proteome</keyword>
<evidence type="ECO:0000313" key="1">
    <source>
        <dbReference type="EMBL" id="KAF5729335.1"/>
    </source>
</evidence>
<dbReference type="InParanoid" id="A0A7J7C5W4"/>
<proteinExistence type="predicted"/>
<reference evidence="1 2" key="1">
    <citation type="journal article" date="2020" name="Nat. Commun.">
        <title>Genome of Tripterygium wilfordii and identification of cytochrome P450 involved in triptolide biosynthesis.</title>
        <authorList>
            <person name="Tu L."/>
            <person name="Su P."/>
            <person name="Zhang Z."/>
            <person name="Gao L."/>
            <person name="Wang J."/>
            <person name="Hu T."/>
            <person name="Zhou J."/>
            <person name="Zhang Y."/>
            <person name="Zhao Y."/>
            <person name="Liu Y."/>
            <person name="Song Y."/>
            <person name="Tong Y."/>
            <person name="Lu Y."/>
            <person name="Yang J."/>
            <person name="Xu C."/>
            <person name="Jia M."/>
            <person name="Peters R.J."/>
            <person name="Huang L."/>
            <person name="Gao W."/>
        </authorList>
    </citation>
    <scope>NUCLEOTIDE SEQUENCE [LARGE SCALE GENOMIC DNA]</scope>
    <source>
        <strain evidence="2">cv. XIE 37</strain>
        <tissue evidence="1">Leaf</tissue>
    </source>
</reference>
<gene>
    <name evidence="1" type="ORF">HS088_TW21G01500</name>
</gene>
<dbReference type="PANTHER" id="PTHR33334">
    <property type="entry name" value="PROTEIN LNK1"/>
    <property type="match status" value="1"/>
</dbReference>
<dbReference type="GO" id="GO:0007623">
    <property type="term" value="P:circadian rhythm"/>
    <property type="evidence" value="ECO:0007669"/>
    <property type="project" value="InterPro"/>
</dbReference>
<dbReference type="FunCoup" id="A0A7J7C5W4">
    <property type="interactions" value="166"/>
</dbReference>
<evidence type="ECO:0000313" key="2">
    <source>
        <dbReference type="Proteomes" id="UP000593562"/>
    </source>
</evidence>
<comment type="caution">
    <text evidence="1">The sequence shown here is derived from an EMBL/GenBank/DDBJ whole genome shotgun (WGS) entry which is preliminary data.</text>
</comment>
<dbReference type="EMBL" id="JAAARO010000021">
    <property type="protein sequence ID" value="KAF5729335.1"/>
    <property type="molecule type" value="Genomic_DNA"/>
</dbReference>
<dbReference type="OrthoDB" id="1939712at2759"/>
<dbReference type="Proteomes" id="UP000593562">
    <property type="component" value="Unassembled WGS sequence"/>
</dbReference>